<feature type="compositionally biased region" description="Basic and acidic residues" evidence="1">
    <location>
        <begin position="34"/>
        <end position="48"/>
    </location>
</feature>
<dbReference type="Proteomes" id="UP001396334">
    <property type="component" value="Unassembled WGS sequence"/>
</dbReference>
<evidence type="ECO:0000313" key="3">
    <source>
        <dbReference type="Proteomes" id="UP001396334"/>
    </source>
</evidence>
<accession>A0ABR2Q7Z4</accession>
<dbReference type="EMBL" id="JBBPBN010000044">
    <property type="protein sequence ID" value="KAK8996615.1"/>
    <property type="molecule type" value="Genomic_DNA"/>
</dbReference>
<feature type="region of interest" description="Disordered" evidence="1">
    <location>
        <begin position="1"/>
        <end position="66"/>
    </location>
</feature>
<comment type="caution">
    <text evidence="2">The sequence shown here is derived from an EMBL/GenBank/DDBJ whole genome shotgun (WGS) entry which is preliminary data.</text>
</comment>
<name>A0ABR2Q7Z4_9ROSI</name>
<evidence type="ECO:0000256" key="1">
    <source>
        <dbReference type="SAM" id="MobiDB-lite"/>
    </source>
</evidence>
<sequence>MNPELGKRVRKEVDGGQRERQASLGSRYPKKSKDRGFVSNKKEKDEPHISGCWSDSDSDSSTYKQETVGVGRSNVASELEAINAMCSEKDYNNCSPREHSPLRSNNYEVNLVGESPKLRNASVSPILKEGGVSYRDVLVSIPAVVATPTVKEIKGLVVRPDSNNRSLDQEVPEAVKERCETGPGNVSDSWVDTVDRVVNKGKVCSAKKVNVSCDLVENEWENNLGGPN</sequence>
<reference evidence="2 3" key="1">
    <citation type="journal article" date="2024" name="G3 (Bethesda)">
        <title>Genome assembly of Hibiscus sabdariffa L. provides insights into metabolisms of medicinal natural products.</title>
        <authorList>
            <person name="Kim T."/>
        </authorList>
    </citation>
    <scope>NUCLEOTIDE SEQUENCE [LARGE SCALE GENOMIC DNA]</scope>
    <source>
        <strain evidence="2">TK-2024</strain>
        <tissue evidence="2">Old leaves</tissue>
    </source>
</reference>
<keyword evidence="3" id="KW-1185">Reference proteome</keyword>
<feature type="compositionally biased region" description="Basic and acidic residues" evidence="1">
    <location>
        <begin position="1"/>
        <end position="21"/>
    </location>
</feature>
<organism evidence="2 3">
    <name type="scientific">Hibiscus sabdariffa</name>
    <name type="common">roselle</name>
    <dbReference type="NCBI Taxonomy" id="183260"/>
    <lineage>
        <taxon>Eukaryota</taxon>
        <taxon>Viridiplantae</taxon>
        <taxon>Streptophyta</taxon>
        <taxon>Embryophyta</taxon>
        <taxon>Tracheophyta</taxon>
        <taxon>Spermatophyta</taxon>
        <taxon>Magnoliopsida</taxon>
        <taxon>eudicotyledons</taxon>
        <taxon>Gunneridae</taxon>
        <taxon>Pentapetalae</taxon>
        <taxon>rosids</taxon>
        <taxon>malvids</taxon>
        <taxon>Malvales</taxon>
        <taxon>Malvaceae</taxon>
        <taxon>Malvoideae</taxon>
        <taxon>Hibiscus</taxon>
    </lineage>
</organism>
<protein>
    <submittedName>
        <fullName evidence="2">Uncharacterized protein</fullName>
    </submittedName>
</protein>
<gene>
    <name evidence="2" type="ORF">V6N11_081881</name>
</gene>
<proteinExistence type="predicted"/>
<evidence type="ECO:0000313" key="2">
    <source>
        <dbReference type="EMBL" id="KAK8996615.1"/>
    </source>
</evidence>